<feature type="region of interest" description="Disordered" evidence="2">
    <location>
        <begin position="1"/>
        <end position="183"/>
    </location>
</feature>
<keyword evidence="5" id="KW-1185">Reference proteome</keyword>
<evidence type="ECO:0000313" key="4">
    <source>
        <dbReference type="Ensembl" id="ENSACLP00000084973.1"/>
    </source>
</evidence>
<dbReference type="Pfam" id="PF02181">
    <property type="entry name" value="FH2"/>
    <property type="match status" value="1"/>
</dbReference>
<evidence type="ECO:0000259" key="3">
    <source>
        <dbReference type="PROSITE" id="PS51444"/>
    </source>
</evidence>
<feature type="region of interest" description="Disordered" evidence="2">
    <location>
        <begin position="277"/>
        <end position="307"/>
    </location>
</feature>
<dbReference type="Gene3D" id="1.20.58.2220">
    <property type="entry name" value="Formin, FH2 domain"/>
    <property type="match status" value="1"/>
</dbReference>
<evidence type="ECO:0000256" key="1">
    <source>
        <dbReference type="SAM" id="Coils"/>
    </source>
</evidence>
<dbReference type="Proteomes" id="UP000265100">
    <property type="component" value="Chromosome 8"/>
</dbReference>
<dbReference type="Ensembl" id="ENSACLT00000057304.1">
    <property type="protein sequence ID" value="ENSACLP00000084973.1"/>
    <property type="gene ID" value="ENSACLG00000002087.2"/>
</dbReference>
<feature type="domain" description="FH2" evidence="3">
    <location>
        <begin position="809"/>
        <end position="1211"/>
    </location>
</feature>
<reference evidence="4" key="3">
    <citation type="submission" date="2025-08" db="UniProtKB">
        <authorList>
            <consortium name="Ensembl"/>
        </authorList>
    </citation>
    <scope>IDENTIFICATION</scope>
</reference>
<dbReference type="PANTHER" id="PTHR45725:SF1">
    <property type="entry name" value="DISHEVELLED ASSOCIATED ACTIVATOR OF MORPHOGENESIS, ISOFORM D"/>
    <property type="match status" value="1"/>
</dbReference>
<proteinExistence type="predicted"/>
<feature type="compositionally biased region" description="Low complexity" evidence="2">
    <location>
        <begin position="290"/>
        <end position="303"/>
    </location>
</feature>
<feature type="compositionally biased region" description="Pro residues" evidence="2">
    <location>
        <begin position="649"/>
        <end position="710"/>
    </location>
</feature>
<organism evidence="4 5">
    <name type="scientific">Astatotilapia calliptera</name>
    <name type="common">Eastern happy</name>
    <name type="synonym">Chromis callipterus</name>
    <dbReference type="NCBI Taxonomy" id="8154"/>
    <lineage>
        <taxon>Eukaryota</taxon>
        <taxon>Metazoa</taxon>
        <taxon>Chordata</taxon>
        <taxon>Craniata</taxon>
        <taxon>Vertebrata</taxon>
        <taxon>Euteleostomi</taxon>
        <taxon>Actinopterygii</taxon>
        <taxon>Neopterygii</taxon>
        <taxon>Teleostei</taxon>
        <taxon>Neoteleostei</taxon>
        <taxon>Acanthomorphata</taxon>
        <taxon>Ovalentaria</taxon>
        <taxon>Cichlomorphae</taxon>
        <taxon>Cichliformes</taxon>
        <taxon>Cichlidae</taxon>
        <taxon>African cichlids</taxon>
        <taxon>Pseudocrenilabrinae</taxon>
        <taxon>Haplochromini</taxon>
        <taxon>Astatotilapia</taxon>
    </lineage>
</organism>
<reference evidence="4" key="4">
    <citation type="submission" date="2025-09" db="UniProtKB">
        <authorList>
            <consortium name="Ensembl"/>
        </authorList>
    </citation>
    <scope>IDENTIFICATION</scope>
</reference>
<feature type="compositionally biased region" description="Gly residues" evidence="2">
    <location>
        <begin position="48"/>
        <end position="60"/>
    </location>
</feature>
<sequence length="1235" mass="134949">MGNQETKQKKAAAASSNGSYPSLDEGWREGGGDVKKGGKKLHGKHGGKGTGSAGGRGVTNGTGLKNKNKSESKSSVFSIRKRKGNLKGKGDVCSSVKGSKEDVLASQHDELDSTKTPDLSADELGQSDTEAAFPEKRKKQGKRDDGDERDEKHEMQQKASTANSPAEDGGQKGGSSGSDTDIYSFHSAADHEDLLADIQLAIRLQQQQHGGVTSIVETQGGGGRNLIWGEGKDRRKQSNGVVKLTPPEVLDLTPELELGSDALTVFEEGEIHLGSGTSAESLEDCLSADSEPSPSTSTKASPSNQQFRRSSACFSPLLPQESPTLAKRLLKSAHPATCSSPVVKPYPPIFPSYIKTTTRQLSSPGHSPSHSPLSPRRAHHNFHRYWLFKLFLQQQADEPEEAERLCSRILAMGLLLPFTDCFREQLGGSTTHITSTASPKFDHDQLYTWAAVNQPPHSLDLCEGKQPIQIKGPWPQAKPGGDNRNGLQSAQSGKNKCVFPSIKLKEKHVNVIQQLEQTIEDLRTKIAELERLPPLVDKDSMKVTTSTTDRECGGEEDLLRGVCDAHLQTEAFSVGGLEAKSVQTSPMDDSSKFKVPCSEPDRVDRFLEPPPSHDGYLCSCQLQPPAPPPPLLGGSESGVCPPYSGQTVAPPPPPLPEIVPPPPPPPPPLPPGLGVPPPLPGCLAPPPPPPLPPPLPHGLAAPPPPPPALVPPLTRGMVPPPPPPPPPLPGVKGPPPTEACVPPPPPPPPLPGVKGPPPPQACVPPPPPPPPPPGNICVPPALPGALGSLPPPLPLGLYSLGLTQEKPPRKALLEPPRPMKPLYWTRIQLHTKKDMSSSLVWETIEEPNVDFQEFVELFSKTAVKEKKQPLSDTITKSKAKQVVKLLNNKRSQAVGILMSSLHLDMKDIHHAILNLDNTVVDLETLQALYENRAQQEELDKIEKHIKSTKDKENAKPLDKPEQFLYQLTLIPNFNSRVFCILFQSSFCECMSSITRKLDTLQRVCKVMKKILGLILAFGNFMNGGNRTRGQADGFSLDILPKLKDVKSSDGMKSLLSYIVAYYLRHFDEDAGRETCVYPLPEPHDLFQASQLKFEDFQKDLARLRKDLRACISEVEKVCKISDEENLEPFKEKMDDFLKQGKLCDNWCIFRFLELTVFFSVKAKAGEKEVSPNMFFSIWHEFSSDFKDQWKKENKTILKERLKAAEESFRQAKEKASYSVKPKQSSGIKAKLGMKI</sequence>
<feature type="compositionally biased region" description="Basic and acidic residues" evidence="2">
    <location>
        <begin position="142"/>
        <end position="156"/>
    </location>
</feature>
<protein>
    <recommendedName>
        <fullName evidence="3">FH2 domain-containing protein</fullName>
    </recommendedName>
</protein>
<dbReference type="GeneTree" id="ENSGT00940000161899"/>
<dbReference type="FunFam" id="1.20.58.2220:FF:000030">
    <property type="entry name" value="Formin 1"/>
    <property type="match status" value="1"/>
</dbReference>
<dbReference type="FunFam" id="1.20.58.2220:FF:000029">
    <property type="entry name" value="Formin 1"/>
    <property type="match status" value="1"/>
</dbReference>
<name>A0AAX7VQR7_ASTCA</name>
<evidence type="ECO:0000313" key="5">
    <source>
        <dbReference type="Proteomes" id="UP000265100"/>
    </source>
</evidence>
<feature type="compositionally biased region" description="Pro residues" evidence="2">
    <location>
        <begin position="718"/>
        <end position="767"/>
    </location>
</feature>
<feature type="compositionally biased region" description="Basic and acidic residues" evidence="2">
    <location>
        <begin position="98"/>
        <end position="115"/>
    </location>
</feature>
<feature type="compositionally biased region" description="Basic residues" evidence="2">
    <location>
        <begin position="37"/>
        <end position="47"/>
    </location>
</feature>
<reference evidence="4 5" key="1">
    <citation type="submission" date="2018-05" db="EMBL/GenBank/DDBJ databases">
        <authorList>
            <person name="Datahose"/>
        </authorList>
    </citation>
    <scope>NUCLEOTIDE SEQUENCE</scope>
</reference>
<dbReference type="InterPro" id="IPR042201">
    <property type="entry name" value="FH2_Formin_sf"/>
</dbReference>
<dbReference type="PANTHER" id="PTHR45725">
    <property type="entry name" value="FORMIN HOMOLOGY 2 FAMILY MEMBER"/>
    <property type="match status" value="1"/>
</dbReference>
<feature type="coiled-coil region" evidence="1">
    <location>
        <begin position="505"/>
        <end position="532"/>
    </location>
</feature>
<feature type="region of interest" description="Disordered" evidence="2">
    <location>
        <begin position="628"/>
        <end position="767"/>
    </location>
</feature>
<reference evidence="5" key="2">
    <citation type="submission" date="2023-03" db="EMBL/GenBank/DDBJ databases">
        <authorList>
            <consortium name="Wellcome Sanger Institute Data Sharing"/>
        </authorList>
    </citation>
    <scope>NUCLEOTIDE SEQUENCE [LARGE SCALE GENOMIC DNA]</scope>
</reference>
<feature type="compositionally biased region" description="Basic and acidic residues" evidence="2">
    <location>
        <begin position="25"/>
        <end position="36"/>
    </location>
</feature>
<dbReference type="PROSITE" id="PS51444">
    <property type="entry name" value="FH2"/>
    <property type="match status" value="1"/>
</dbReference>
<dbReference type="InterPro" id="IPR051425">
    <property type="entry name" value="Formin_Homology"/>
</dbReference>
<evidence type="ECO:0000256" key="2">
    <source>
        <dbReference type="SAM" id="MobiDB-lite"/>
    </source>
</evidence>
<dbReference type="InterPro" id="IPR015425">
    <property type="entry name" value="FH2_Formin"/>
</dbReference>
<keyword evidence="1" id="KW-0175">Coiled coil</keyword>
<dbReference type="SMART" id="SM00498">
    <property type="entry name" value="FH2"/>
    <property type="match status" value="1"/>
</dbReference>
<dbReference type="SUPFAM" id="SSF101447">
    <property type="entry name" value="Formin homology 2 domain (FH2 domain)"/>
    <property type="match status" value="1"/>
</dbReference>
<accession>A0AAX7VQR7</accession>
<dbReference type="AlphaFoldDB" id="A0AAX7VQR7"/>
<gene>
    <name evidence="4" type="primary">FMN2</name>
</gene>